<keyword evidence="2" id="KW-1185">Reference proteome</keyword>
<dbReference type="Gene3D" id="3.40.190.10">
    <property type="entry name" value="Periplasmic binding protein-like II"/>
    <property type="match status" value="1"/>
</dbReference>
<dbReference type="KEGG" id="ppsc:EHS13_31100"/>
<gene>
    <name evidence="1" type="ORF">EHS13_31100</name>
</gene>
<evidence type="ECO:0000313" key="1">
    <source>
        <dbReference type="EMBL" id="QGQ99008.1"/>
    </source>
</evidence>
<dbReference type="SUPFAM" id="SSF53850">
    <property type="entry name" value="Periplasmic binding protein-like II"/>
    <property type="match status" value="1"/>
</dbReference>
<protein>
    <submittedName>
        <fullName evidence="1">Uncharacterized protein</fullName>
    </submittedName>
</protein>
<dbReference type="EMBL" id="CP034235">
    <property type="protein sequence ID" value="QGQ99008.1"/>
    <property type="molecule type" value="Genomic_DNA"/>
</dbReference>
<name>A0A6B8RV37_9BACL</name>
<organism evidence="1 2">
    <name type="scientific">Paenibacillus psychroresistens</name>
    <dbReference type="NCBI Taxonomy" id="1778678"/>
    <lineage>
        <taxon>Bacteria</taxon>
        <taxon>Bacillati</taxon>
        <taxon>Bacillota</taxon>
        <taxon>Bacilli</taxon>
        <taxon>Bacillales</taxon>
        <taxon>Paenibacillaceae</taxon>
        <taxon>Paenibacillus</taxon>
    </lineage>
</organism>
<dbReference type="RefSeq" id="WP_155704116.1">
    <property type="nucleotide sequence ID" value="NZ_CP034235.1"/>
</dbReference>
<sequence length="91" mass="10303">MPQQQAAVATWGKTDIDKYLLPPISTTPEESTEFAKIMNEVNTLVDETTIKIILGTDSIDSYDKFLAKLKTLKIDRALEIEQGALDRYNKR</sequence>
<evidence type="ECO:0000313" key="2">
    <source>
        <dbReference type="Proteomes" id="UP000426246"/>
    </source>
</evidence>
<proteinExistence type="predicted"/>
<reference evidence="2" key="1">
    <citation type="submission" date="2018-11" db="EMBL/GenBank/DDBJ databases">
        <title>Complete genome sequence of Paenibacillus sp. ML311-T8.</title>
        <authorList>
            <person name="Nam Y.-D."/>
            <person name="Kang J."/>
            <person name="Chung W.-H."/>
            <person name="Park Y.S."/>
        </authorList>
    </citation>
    <scope>NUCLEOTIDE SEQUENCE [LARGE SCALE GENOMIC DNA]</scope>
    <source>
        <strain evidence="2">ML311-T8</strain>
    </source>
</reference>
<dbReference type="Proteomes" id="UP000426246">
    <property type="component" value="Chromosome"/>
</dbReference>
<accession>A0A6B8RV37</accession>
<dbReference type="AlphaFoldDB" id="A0A6B8RV37"/>
<dbReference type="OrthoDB" id="9787283at2"/>